<reference evidence="2 3" key="1">
    <citation type="journal article" date="2016" name="Front. Microbiol.">
        <title>Genome and transcriptome sequences reveal the specific parasitism of the nematophagous Purpureocillium lilacinum 36-1.</title>
        <authorList>
            <person name="Xie J."/>
            <person name="Li S."/>
            <person name="Mo C."/>
            <person name="Xiao X."/>
            <person name="Peng D."/>
            <person name="Wang G."/>
            <person name="Xiao Y."/>
        </authorList>
    </citation>
    <scope>NUCLEOTIDE SEQUENCE [LARGE SCALE GENOMIC DNA]</scope>
    <source>
        <strain evidence="2 3">36-1</strain>
    </source>
</reference>
<comment type="caution">
    <text evidence="2">The sequence shown here is derived from an EMBL/GenBank/DDBJ whole genome shotgun (WGS) entry which is preliminary data.</text>
</comment>
<dbReference type="Proteomes" id="UP000245956">
    <property type="component" value="Unassembled WGS sequence"/>
</dbReference>
<gene>
    <name evidence="2" type="ORF">PCL_01918</name>
</gene>
<evidence type="ECO:0000313" key="2">
    <source>
        <dbReference type="EMBL" id="PWI63961.1"/>
    </source>
</evidence>
<dbReference type="EMBL" id="LCWV01000152">
    <property type="protein sequence ID" value="PWI63961.1"/>
    <property type="molecule type" value="Genomic_DNA"/>
</dbReference>
<evidence type="ECO:0000256" key="1">
    <source>
        <dbReference type="SAM" id="MobiDB-lite"/>
    </source>
</evidence>
<feature type="region of interest" description="Disordered" evidence="1">
    <location>
        <begin position="684"/>
        <end position="868"/>
    </location>
</feature>
<protein>
    <submittedName>
        <fullName evidence="2">Uncharacterized protein</fullName>
    </submittedName>
</protein>
<feature type="region of interest" description="Disordered" evidence="1">
    <location>
        <begin position="575"/>
        <end position="656"/>
    </location>
</feature>
<sequence length="868" mass="95552">MRDAMRMRAAAPQQCQHVHVGINFGSGTLRAAITTTDDPQPRKVPMRKAYSGLGRLEETYMFPTDVIFGPARGQFQLLGLCDPKDQKTVDCENTSSGVKQSLDVNLCQDGEGRRFTELCATYAVRNRDVFRKFVKFLWDTLVSFLHHSYGVDGWKIKRVEPLVPAIWTRDSHGEKIQNDITRLMVEAGFPKDPIHFESEPGATVRGLLHGNEDVEETLGKEGKKGSPRDFVGAEIQGGRVILLSEPRGCGGGMGSGWTKLKHLCKDKAKDKEEANDLFNAAQLHFFKMSEDCTPYKIGDRTIISADEFRRITVDAYQDPLRLAREVLLDITNIDYVVLSGGACASNFFIREKWTACIEDWRRELEQQGRESDAGFGVIIADAEDADHAGAKGASLQYDENPMEEFEKSCFGIIVEGYYYGPGAPSRTAERIKPQRRLLAFKNPRSSHFETKYERMKINTQPRAFRIEPHYVVESSQLDEHSLDTKNHAWDIARAIPMNEVPLNLSGKVKKGDTVNIRFRWGDLGKTVVFEMTWRERQTGRRGRHEEVLELLKDKDRLYLRVKGVSCEKVGEVADTNQETTGYDASSAEAGRDEEDEPASAIGDDRMVVTKYNDQVTDQATKGGSSLSHGASPGTEGTEPFVNGDQNARVDTSSEDSDHVLANSHRQVNTADAVPEADKDVEVIAGSAPVGQDEVSHTPADEQSPTLVPMRSAEIQSDESPSIAADQNVEDGDVVGTNQPAGNAAEQHVGLKRRRLSRTQGRAAGGAGGGERHAGQEEPAVLGESDDDHRSLDERAPRNRRPRGAHRGKRKRLRSGPGLESTPPKPMRAKGKAATPEAPKTSPEKTKPSKPGHSEARLGGHGAAGASGL</sequence>
<evidence type="ECO:0000313" key="3">
    <source>
        <dbReference type="Proteomes" id="UP000245956"/>
    </source>
</evidence>
<name>A0A2U3DNX7_PURLI</name>
<feature type="compositionally biased region" description="Polar residues" evidence="1">
    <location>
        <begin position="611"/>
        <end position="628"/>
    </location>
</feature>
<proteinExistence type="predicted"/>
<accession>A0A2U3DNX7</accession>
<feature type="compositionally biased region" description="Gly residues" evidence="1">
    <location>
        <begin position="858"/>
        <end position="868"/>
    </location>
</feature>
<feature type="compositionally biased region" description="Basic and acidic residues" evidence="1">
    <location>
        <begin position="841"/>
        <end position="857"/>
    </location>
</feature>
<organism evidence="2 3">
    <name type="scientific">Purpureocillium lilacinum</name>
    <name type="common">Paecilomyces lilacinus</name>
    <dbReference type="NCBI Taxonomy" id="33203"/>
    <lineage>
        <taxon>Eukaryota</taxon>
        <taxon>Fungi</taxon>
        <taxon>Dikarya</taxon>
        <taxon>Ascomycota</taxon>
        <taxon>Pezizomycotina</taxon>
        <taxon>Sordariomycetes</taxon>
        <taxon>Hypocreomycetidae</taxon>
        <taxon>Hypocreales</taxon>
        <taxon>Ophiocordycipitaceae</taxon>
        <taxon>Purpureocillium</taxon>
    </lineage>
</organism>
<dbReference type="AlphaFoldDB" id="A0A2U3DNX7"/>
<feature type="compositionally biased region" description="Basic residues" evidence="1">
    <location>
        <begin position="797"/>
        <end position="813"/>
    </location>
</feature>
<feature type="compositionally biased region" description="Basic and acidic residues" evidence="1">
    <location>
        <begin position="786"/>
        <end position="796"/>
    </location>
</feature>